<dbReference type="GO" id="GO:0004843">
    <property type="term" value="F:cysteine-type deubiquitinase activity"/>
    <property type="evidence" value="ECO:0007669"/>
    <property type="project" value="UniProtKB-EC"/>
</dbReference>
<dbReference type="InterPro" id="IPR022099">
    <property type="entry name" value="DUF3638"/>
</dbReference>
<keyword evidence="3" id="KW-0645">Protease</keyword>
<comment type="catalytic activity">
    <reaction evidence="1">
        <text>Thiol-dependent hydrolysis of ester, thioester, amide, peptide and isopeptide bonds formed by the C-terminal Gly of ubiquitin (a 76-residue protein attached to proteins as an intracellular targeting signal).</text>
        <dbReference type="EC" id="3.4.19.12"/>
    </reaction>
</comment>
<dbReference type="OrthoDB" id="3182339at2759"/>
<accession>A0A3M7MGI8</accession>
<evidence type="ECO:0000259" key="9">
    <source>
        <dbReference type="Pfam" id="PF20255"/>
    </source>
</evidence>
<keyword evidence="5" id="KW-0378">Hydrolase</keyword>
<dbReference type="InterPro" id="IPR046541">
    <property type="entry name" value="DUF6606"/>
</dbReference>
<evidence type="ECO:0000313" key="11">
    <source>
        <dbReference type="Proteomes" id="UP000265663"/>
    </source>
</evidence>
<dbReference type="InterPro" id="IPR051346">
    <property type="entry name" value="OTU_Deubiquitinase"/>
</dbReference>
<dbReference type="InterPro" id="IPR022105">
    <property type="entry name" value="DUF3645"/>
</dbReference>
<dbReference type="Pfam" id="PF12359">
    <property type="entry name" value="DUF3645"/>
    <property type="match status" value="1"/>
</dbReference>
<evidence type="ECO:0000256" key="5">
    <source>
        <dbReference type="ARBA" id="ARBA00022801"/>
    </source>
</evidence>
<keyword evidence="11" id="KW-1185">Reference proteome</keyword>
<dbReference type="Proteomes" id="UP000265663">
    <property type="component" value="Unassembled WGS sequence"/>
</dbReference>
<feature type="domain" description="DUF3638" evidence="7">
    <location>
        <begin position="2118"/>
        <end position="2339"/>
    </location>
</feature>
<evidence type="ECO:0000256" key="1">
    <source>
        <dbReference type="ARBA" id="ARBA00000707"/>
    </source>
</evidence>
<keyword evidence="4" id="KW-0833">Ubl conjugation pathway</keyword>
<dbReference type="EC" id="3.4.19.12" evidence="2"/>
<evidence type="ECO:0000256" key="3">
    <source>
        <dbReference type="ARBA" id="ARBA00022670"/>
    </source>
</evidence>
<sequence>MRAADRTMPAYHHCKTEFRSTYLNVKVSSALMHFFDSSSSCDPTAFSPISASPIEKEASAESHRARRGMAPSGGLRLTPGAATYLINHIVLPPKLPHKDDSNISHEQALLDAVTCALQDLRNCTNDAEANEDITTAISAVSYLGHSRDSNGHVSELQLQKLLQNLVSAVNDEVMPLEIKAQNAGLIISRSGDSVVFEAFELSPRNKATMSAVGRLVRTFPGCASKIPLATMKEEAFIQSLAFTLAKMSTQAAPGFQPQVRKTGKLLDEYRDTTNPGLVTDWFINYIAALGGLTETVRISKNTREEVLWRDCLQPWRRTPLWLLVRVALQLLLAQRGYKEDSPRPTYKLFIVHLLSRLLDSVKEQELVTSSETLYLIYAKLARRIRKLENLGYKKILDAPWMIGIQAAMTQAHALIKEDWTALTGSSNACFKSELLRSLQPAEHLDMSLPELDSDLNAIAARSRSPSRADFVPDEDFPMYPPDKLPTIVNATGGHGYYCLAALEAWIEQHLDSWLSKHVHEDSSCGKLRVLIELYHRAASAAYAGIPVALSVMYLSLAELWIACDKSACRIYPLLLEYNPEVDLTEFQCLLLPHKNQMIRLHKVERYAESRHGAAISTNPSVFRDFGHSLSFAVRYFDQSTQLRELLSKVRSDAAQKQQRKHEELEELKDKHKDLMAYYNTHSCETHWVYNPHYAYDEEEHKPGCSRCARKAQAENLSIDIYEWPVSAQEVAAKATIFELQLPEGFGDWRDATAFLMTTVFRHRTACWEKPCSQYTLEKHHDLSHIISPHYSKLRIIPLSQIKPHTVTHRKRKTGIPNLNFDDICLPNALQYAYFDKSLGGFTGVCSSANYVVQDCTYEMPSDRSKPLERFLHRPPSLDGITPNEVIASLSSCPTHFSLDEYKSFGALPLGRNIMYWNILAQLAMPSIDFTKSETQTLLLQVIEQTGTGNSSLCRLSHSILVKSSFGDAILKQVEVSLRRLSENWESWRAVATFVALSRRVLGLTECPEVRIRSLGVLAEARAVSMKWLSRLKCRAVVSTDATQQTELYSRAAEIALLCSSTFDVDEGFLDNILQQDSAISALIQCSILLQENHSFVVSESQPVYNAMLHSWRSLMHRAFVRLRHHILQGNMGLHAAVLENWADFHPAVGLYWKILSNKHEHWLQIKSGSLSVCFNLLTAQLLVDGVPLARLPPEFMQHSAYLPLFGKSILFVAPTDCPGMKFSAKSTYRDYKLHFGMGGSDMYVVAIKGKETYDLLPTRLFKDRLPTAFIDDYIHWYDHRRNQVTFRPRKEPWLSANTMWKLVRKHSKWRLVNGTDVLVDIVSHTAHTLSKIFDPLETTQHIHITMCMESFDMDIQLPRLQLDFSLRHQDIELESRQYRGMTVDPDQTFGTLVGLTSRLVLKSVKSARERLVLVPVPHTFGTNTISHSKAPGQHVVVKIAKDKAHKIFAYSLDTTLGRILANGEIQQSLFLALLHALTSHCLPDLLTGYTGTELSLNILRSAAVRSFEFLTPDNVDILQRIAALSPLRCFYPANIMEMQQVDWNLDLSSLSQHPEFRTCSEDIIRQAQTMQLFYPDKMPNTQDWSKSNPHLEEREAVRSSVFRVHGFGQERFMSGDDAHYQARDLYTQSDRGQRAYIATSLLFRTQAAFHSIVPDLKVRLLQTHFKQASIRGASHSLDLSSLRFDVQWLGDISTILENSWCDIHQHLHASLERCNKYDIAAWLSIIGFATSADMCVLQAFAAFVRLPATATVRPPSAPAFHLSSGDFWQAQKIEKAVRASSGAFHNSEEAKLPKRGAETNREHEDRLIRLHQSRRAIAQNTFVTKLKRQWPVANPVPPTTSDTDTYVNVSSAMKAVTAQFQTWYHNRLFMEYLEQISTLMTRQEAIAVQVPCAICIAPPRKHRTRGLDNMFGIDRIFAAVPPVILRDSSLQTSVHALSPPLEPELPVNYQKNSARSEQMRVGLEDLCDTLQGLASSKCEEDYVATLRASCTSLHGLQKETHGKLTSLSGDGAEVLVRHYLEACKNYFDTINLKLLQAATQPYSLSDMIGVKVQHSPRISPTFWLSQLHRDRFETLPLAWKTMIIEYGLAVTQLRRAQRLAAMSTKPADLLEELSYVGHSNWDPHEFPETLLLEAESGIMIRREQEFVAAQMRDTKDFTNTVLQLLMGGGKSSIIIPMLAVYLTDQKKLVRIIVAKPQSKQMLQMLVSKLGYLLNRRVYHMPLSRALRPDAGQADLLRKTYEECMKNRGVLLVQPEHILSFKLMAVEATLAGHHCARSLRNTQEFFQNVSRDIVDESDENFSVKFELMYTMGTQRSVELAPERWRIIQAIAGLIPRFAKEVWNKSPKSVELQRDDDGRFPRVRILDNDAAEDLIMLIAKHVVEFGIIGLPTSFQSPSTQASLLQYITETNLTENKIRAVEESTFWTKSTESALLLVRGLIAGGVLRFALGTKRWRVNFGLDPQRIPNTLLAVPFRSKDCPSPRSEFSHPDVVILLSLLSYYYGGLTDEQLFDSFAHLLKSDQAGIHYDEWVDTASPSLPIAFHQISGVSLKDHQQCIADVFPGLRYSRKTIDYYLAFLVFPKAMKEFPQKLSASGWDIGAIKTHPVTGFSGTNDTLHLLPLAVQHLDLPSQNHTNALVLQYLLQEETSVESLPPRSQVSDAQHLLSVVIRMQPEVRVILDCGALILEQNNQEVAETWLGICHASVQAVVFFADEELSVMDRAGRTEPLQTSPFAQQLDVCVVYLDEAHTRGTDLKLPRNYRAAVTLGQSLVKDKLTQGCMRMRKLGLGQSIAFLVPEEISRKIHERTGKPPDVRIKVSDVLCWSIGETWQDMKRSMPLWAVQGERFERHKNLLYGAATTQIQAASFLEDEAQTLNARYKPRTKYDSGMGSLKAWDLQNCNITKIVKRCQEFEALGFGAATLSEEQERELAPEIQAEKQIELPARLDARRHFINPQVRQLAQTGRLVKTTKSSNAWNPAFQKLETTSAAKLFKLEEFPTELLVTSDFMRTVKAPSEFISDSYQRPVQFIISVYKANSRIVEHLVIISPYEANELLEDICRCAKVTLHIFAPRINASFAPLDKLSLYNVGCAFLPEQVPRSLTMQLNLFAGSLFLRDFNEYTELCELLGLLHTKPVQGQQVFADGFIDPPSGIWGLKKSPVTFLRMFLMKIRRGGEGVEKTHLGRILNGVRLEESDFNSDTDISGA</sequence>
<protein>
    <recommendedName>
        <fullName evidence="2">ubiquitinyl hydrolase 1</fullName>
        <ecNumber evidence="2">3.4.19.12</ecNumber>
    </recommendedName>
</protein>
<name>A0A3M7MGI8_9PLEO</name>
<gene>
    <name evidence="10" type="ORF">GMOD_00008077</name>
</gene>
<feature type="domain" description="DUF3645" evidence="8">
    <location>
        <begin position="2460"/>
        <end position="2494"/>
    </location>
</feature>
<evidence type="ECO:0000259" key="8">
    <source>
        <dbReference type="Pfam" id="PF12359"/>
    </source>
</evidence>
<dbReference type="GO" id="GO:0006508">
    <property type="term" value="P:proteolysis"/>
    <property type="evidence" value="ECO:0007669"/>
    <property type="project" value="UniProtKB-KW"/>
</dbReference>
<dbReference type="Pfam" id="PF20255">
    <property type="entry name" value="DUF6606"/>
    <property type="match status" value="1"/>
</dbReference>
<dbReference type="PANTHER" id="PTHR13367">
    <property type="entry name" value="UBIQUITIN THIOESTERASE"/>
    <property type="match status" value="1"/>
</dbReference>
<evidence type="ECO:0000256" key="4">
    <source>
        <dbReference type="ARBA" id="ARBA00022786"/>
    </source>
</evidence>
<proteinExistence type="predicted"/>
<keyword evidence="6" id="KW-0788">Thiol protease</keyword>
<organism evidence="10 11">
    <name type="scientific">Pyrenophora seminiperda CCB06</name>
    <dbReference type="NCBI Taxonomy" id="1302712"/>
    <lineage>
        <taxon>Eukaryota</taxon>
        <taxon>Fungi</taxon>
        <taxon>Dikarya</taxon>
        <taxon>Ascomycota</taxon>
        <taxon>Pezizomycotina</taxon>
        <taxon>Dothideomycetes</taxon>
        <taxon>Pleosporomycetidae</taxon>
        <taxon>Pleosporales</taxon>
        <taxon>Pleosporineae</taxon>
        <taxon>Pleosporaceae</taxon>
        <taxon>Pyrenophora</taxon>
    </lineage>
</organism>
<dbReference type="EMBL" id="KE747840">
    <property type="protein sequence ID" value="RMZ73552.1"/>
    <property type="molecule type" value="Genomic_DNA"/>
</dbReference>
<evidence type="ECO:0000313" key="10">
    <source>
        <dbReference type="EMBL" id="RMZ73552.1"/>
    </source>
</evidence>
<dbReference type="Pfam" id="PF12340">
    <property type="entry name" value="DUF3638"/>
    <property type="match status" value="1"/>
</dbReference>
<feature type="domain" description="DUF6606" evidence="9">
    <location>
        <begin position="85"/>
        <end position="359"/>
    </location>
</feature>
<evidence type="ECO:0000256" key="6">
    <source>
        <dbReference type="ARBA" id="ARBA00022807"/>
    </source>
</evidence>
<dbReference type="PANTHER" id="PTHR13367:SF34">
    <property type="match status" value="1"/>
</dbReference>
<evidence type="ECO:0000259" key="7">
    <source>
        <dbReference type="Pfam" id="PF12340"/>
    </source>
</evidence>
<evidence type="ECO:0000256" key="2">
    <source>
        <dbReference type="ARBA" id="ARBA00012759"/>
    </source>
</evidence>
<reference evidence="10 11" key="1">
    <citation type="journal article" date="2014" name="PLoS ONE">
        <title>De novo Genome Assembly of the Fungal Plant Pathogen Pyrenophora semeniperda.</title>
        <authorList>
            <person name="Soliai M.M."/>
            <person name="Meyer S.E."/>
            <person name="Udall J.A."/>
            <person name="Elzinga D.E."/>
            <person name="Hermansen R.A."/>
            <person name="Bodily P.M."/>
            <person name="Hart A.A."/>
            <person name="Coleman C.E."/>
        </authorList>
    </citation>
    <scope>NUCLEOTIDE SEQUENCE [LARGE SCALE GENOMIC DNA]</scope>
    <source>
        <strain evidence="10 11">CCB06</strain>
        <tissue evidence="10">Mycelium</tissue>
    </source>
</reference>